<dbReference type="Gene3D" id="3.40.190.10">
    <property type="entry name" value="Periplasmic binding protein-like II"/>
    <property type="match status" value="1"/>
</dbReference>
<dbReference type="Pfam" id="PF16868">
    <property type="entry name" value="NMT1_3"/>
    <property type="match status" value="1"/>
</dbReference>
<accession>A0A382SJW0</accession>
<dbReference type="AlphaFoldDB" id="A0A382SJW0"/>
<name>A0A382SJW0_9ZZZZ</name>
<dbReference type="EMBL" id="UINC01129056">
    <property type="protein sequence ID" value="SVD09201.1"/>
    <property type="molecule type" value="Genomic_DNA"/>
</dbReference>
<dbReference type="InterPro" id="IPR011852">
    <property type="entry name" value="TRAP_TAXI"/>
</dbReference>
<organism evidence="1">
    <name type="scientific">marine metagenome</name>
    <dbReference type="NCBI Taxonomy" id="408172"/>
    <lineage>
        <taxon>unclassified sequences</taxon>
        <taxon>metagenomes</taxon>
        <taxon>ecological metagenomes</taxon>
    </lineage>
</organism>
<feature type="non-terminal residue" evidence="1">
    <location>
        <position position="1"/>
    </location>
</feature>
<reference evidence="1" key="1">
    <citation type="submission" date="2018-05" db="EMBL/GenBank/DDBJ databases">
        <authorList>
            <person name="Lanie J.A."/>
            <person name="Ng W.-L."/>
            <person name="Kazmierczak K.M."/>
            <person name="Andrzejewski T.M."/>
            <person name="Davidsen T.M."/>
            <person name="Wayne K.J."/>
            <person name="Tettelin H."/>
            <person name="Glass J.I."/>
            <person name="Rusch D."/>
            <person name="Podicherti R."/>
            <person name="Tsui H.-C.T."/>
            <person name="Winkler M.E."/>
        </authorList>
    </citation>
    <scope>NUCLEOTIDE SEQUENCE</scope>
</reference>
<dbReference type="SUPFAM" id="SSF53850">
    <property type="entry name" value="Periplasmic binding protein-like II"/>
    <property type="match status" value="1"/>
</dbReference>
<gene>
    <name evidence="1" type="ORF">METZ01_LOCUS362055</name>
</gene>
<protein>
    <submittedName>
        <fullName evidence="1">Uncharacterized protein</fullName>
    </submittedName>
</protein>
<proteinExistence type="predicted"/>
<sequence length="116" mass="12910">KWAIDKINKKFSTTFVALTIKAGTLPGQDKDLVSGFNRGYKAAHPDLPEDLAYQFVMGMHKHAPAMRKISKLFAMMTNAMMTDGLTEENTHPGAIRAMKDLGIWKTRKGTVPVTYP</sequence>
<evidence type="ECO:0000313" key="1">
    <source>
        <dbReference type="EMBL" id="SVD09201.1"/>
    </source>
</evidence>